<dbReference type="SUPFAM" id="SSF51338">
    <property type="entry name" value="Composite domain of metallo-dependent hydrolases"/>
    <property type="match status" value="1"/>
</dbReference>
<keyword evidence="11" id="KW-1185">Reference proteome</keyword>
<dbReference type="PROSITE" id="PS01137">
    <property type="entry name" value="TATD_1"/>
    <property type="match status" value="1"/>
</dbReference>
<accession>A0ABR3Q2X3</accession>
<dbReference type="RefSeq" id="XP_069208916.1">
    <property type="nucleotide sequence ID" value="XM_069354274.1"/>
</dbReference>
<keyword evidence="7 10" id="KW-0378">Hydrolase</keyword>
<dbReference type="GeneID" id="95986832"/>
<name>A0ABR3Q2X3_9TREE</name>
<dbReference type="InterPro" id="IPR017593">
    <property type="entry name" value="Allantoinase"/>
</dbReference>
<gene>
    <name evidence="10" type="primary">DAL1</name>
    <name evidence="10" type="ORF">Q8F55_005789</name>
</gene>
<evidence type="ECO:0000256" key="7">
    <source>
        <dbReference type="ARBA" id="ARBA00022801"/>
    </source>
</evidence>
<dbReference type="InterPro" id="IPR002195">
    <property type="entry name" value="Dihydroorotase_CS"/>
</dbReference>
<dbReference type="InterPro" id="IPR050138">
    <property type="entry name" value="DHOase/Allantoinase_Hydrolase"/>
</dbReference>
<evidence type="ECO:0000256" key="3">
    <source>
        <dbReference type="ARBA" id="ARBA00010368"/>
    </source>
</evidence>
<evidence type="ECO:0000256" key="4">
    <source>
        <dbReference type="ARBA" id="ARBA00011881"/>
    </source>
</evidence>
<evidence type="ECO:0000313" key="11">
    <source>
        <dbReference type="Proteomes" id="UP001565368"/>
    </source>
</evidence>
<protein>
    <recommendedName>
        <fullName evidence="5">allantoinase</fullName>
        <ecNumber evidence="5">3.5.2.5</ecNumber>
    </recommendedName>
</protein>
<keyword evidence="6" id="KW-0479">Metal-binding</keyword>
<dbReference type="PANTHER" id="PTHR43668">
    <property type="entry name" value="ALLANTOINASE"/>
    <property type="match status" value="1"/>
</dbReference>
<keyword evidence="8" id="KW-0862">Zinc</keyword>
<evidence type="ECO:0000256" key="1">
    <source>
        <dbReference type="ARBA" id="ARBA00001947"/>
    </source>
</evidence>
<dbReference type="Proteomes" id="UP001565368">
    <property type="component" value="Unassembled WGS sequence"/>
</dbReference>
<dbReference type="PROSITE" id="PS00482">
    <property type="entry name" value="DIHYDROOROTASE_1"/>
    <property type="match status" value="1"/>
</dbReference>
<dbReference type="InterPro" id="IPR018228">
    <property type="entry name" value="DNase_TatD-rel_CS"/>
</dbReference>
<comment type="similarity">
    <text evidence="3">Belongs to the metallo-dependent hydrolases superfamily. Allantoinase family.</text>
</comment>
<evidence type="ECO:0000256" key="6">
    <source>
        <dbReference type="ARBA" id="ARBA00022723"/>
    </source>
</evidence>
<dbReference type="InterPro" id="IPR032466">
    <property type="entry name" value="Metal_Hydrolase"/>
</dbReference>
<feature type="domain" description="Amidohydrolase-related" evidence="9">
    <location>
        <begin position="54"/>
        <end position="435"/>
    </location>
</feature>
<comment type="cofactor">
    <cofactor evidence="1">
        <name>Zn(2+)</name>
        <dbReference type="ChEBI" id="CHEBI:29105"/>
    </cofactor>
</comment>
<comment type="caution">
    <text evidence="10">The sequence shown here is derived from an EMBL/GenBank/DDBJ whole genome shotgun (WGS) entry which is preliminary data.</text>
</comment>
<dbReference type="GO" id="GO:0004038">
    <property type="term" value="F:allantoinase activity"/>
    <property type="evidence" value="ECO:0007669"/>
    <property type="project" value="UniProtKB-EC"/>
</dbReference>
<dbReference type="Pfam" id="PF01979">
    <property type="entry name" value="Amidohydro_1"/>
    <property type="match status" value="1"/>
</dbReference>
<dbReference type="PANTHER" id="PTHR43668:SF2">
    <property type="entry name" value="ALLANTOINASE"/>
    <property type="match status" value="1"/>
</dbReference>
<dbReference type="InterPro" id="IPR011059">
    <property type="entry name" value="Metal-dep_hydrolase_composite"/>
</dbReference>
<proteinExistence type="inferred from homology"/>
<dbReference type="NCBIfam" id="TIGR03178">
    <property type="entry name" value="allantoinase"/>
    <property type="match status" value="1"/>
</dbReference>
<reference evidence="10 11" key="1">
    <citation type="submission" date="2023-08" db="EMBL/GenBank/DDBJ databases">
        <title>Annotated Genome Sequence of Vanrija albida AlHP1.</title>
        <authorList>
            <person name="Herzog R."/>
        </authorList>
    </citation>
    <scope>NUCLEOTIDE SEQUENCE [LARGE SCALE GENOMIC DNA]</scope>
    <source>
        <strain evidence="10 11">AlHP1</strain>
    </source>
</reference>
<dbReference type="Gene3D" id="3.20.20.140">
    <property type="entry name" value="Metal-dependent hydrolases"/>
    <property type="match status" value="1"/>
</dbReference>
<dbReference type="SUPFAM" id="SSF51556">
    <property type="entry name" value="Metallo-dependent hydrolases"/>
    <property type="match status" value="1"/>
</dbReference>
<evidence type="ECO:0000259" key="9">
    <source>
        <dbReference type="Pfam" id="PF01979"/>
    </source>
</evidence>
<evidence type="ECO:0000313" key="10">
    <source>
        <dbReference type="EMBL" id="KAL1408972.1"/>
    </source>
</evidence>
<comment type="pathway">
    <text evidence="2">Nitrogen metabolism; (S)-allantoin degradation; allantoate from (S)-allantoin: step 1/1.</text>
</comment>
<dbReference type="EMBL" id="JBBXJM010000004">
    <property type="protein sequence ID" value="KAL1408972.1"/>
    <property type="molecule type" value="Genomic_DNA"/>
</dbReference>
<dbReference type="InterPro" id="IPR006680">
    <property type="entry name" value="Amidohydro-rel"/>
</dbReference>
<sequence length="454" mass="47398">MSYTIRAQQAVLPGHEAPVPATIVVKAGKIASVVEGEASGDAAGEVVDIGAGRVLVPGLIDSHVHLNQPGRTAWEGFATGTAAALAGGVTTLIDMPLNSIPPTTTVANLGEKRQAATATGVRCDVGFWGGIIPGNAGDLKPLLAAGAKGFKCFLIESGVDEFPCVGEADLIAACDALQGTNALVMFHAELERVPGSHSHAQPEAYATFLASRPPQLELDALSLILSLARRYPSLRFHIVHLSAADALAPIRAARAGTDGGAPVANLTVETCFHYLTLAAEGVPDNATSYKCCPPIRPEANRQLLREAVIDGTIDYVVSDHSPCTPELKKGDFMSAWGGVSGLGFGLPLLWTEFGREVPLPRVVGWLSAAQAAQVGLAGTKGEIRPGADADFAVFDPDASVEVTQADLLFRNKQSAYIGKTLRGRVDRTYLRGEAVWDADDAAGSLAAETRGQLL</sequence>
<dbReference type="EC" id="3.5.2.5" evidence="5"/>
<comment type="subunit">
    <text evidence="4">Homotetramer.</text>
</comment>
<organism evidence="10 11">
    <name type="scientific">Vanrija albida</name>
    <dbReference type="NCBI Taxonomy" id="181172"/>
    <lineage>
        <taxon>Eukaryota</taxon>
        <taxon>Fungi</taxon>
        <taxon>Dikarya</taxon>
        <taxon>Basidiomycota</taxon>
        <taxon>Agaricomycotina</taxon>
        <taxon>Tremellomycetes</taxon>
        <taxon>Trichosporonales</taxon>
        <taxon>Trichosporonaceae</taxon>
        <taxon>Vanrija</taxon>
    </lineage>
</organism>
<evidence type="ECO:0000256" key="5">
    <source>
        <dbReference type="ARBA" id="ARBA00012863"/>
    </source>
</evidence>
<evidence type="ECO:0000256" key="2">
    <source>
        <dbReference type="ARBA" id="ARBA00004968"/>
    </source>
</evidence>
<evidence type="ECO:0000256" key="8">
    <source>
        <dbReference type="ARBA" id="ARBA00022833"/>
    </source>
</evidence>